<evidence type="ECO:0000313" key="2">
    <source>
        <dbReference type="EMBL" id="KAK3102812.1"/>
    </source>
</evidence>
<dbReference type="AlphaFoldDB" id="A0AA89CAT0"/>
<protein>
    <recommendedName>
        <fullName evidence="4">EF-hand domain-containing protein</fullName>
    </recommendedName>
</protein>
<feature type="region of interest" description="Disordered" evidence="1">
    <location>
        <begin position="290"/>
        <end position="313"/>
    </location>
</feature>
<sequence length="313" mass="36678">MGIQDFVAIFNNLDTACKGFVTDDQLLQLHQQIHLVPIALEHVQAAISQVCHVPGQVHRNEFLEVLEEIERRRSTEETAFWDFQALDYNNTHRISLKDALLLFKEFHGDRFSMYTWRQFLESRINPAADVCFDEIRLWLCDYPQGEPATMEQIIQEEERIDGKQRKFKEDEINSYKTLEDSQLEMQEYHDNTQRNAWRKLNKWKKQGVESMLFDDGLEPDDAEAPSRPTNQLTLNNVMEMLDTKYDLLREKLLMEMARMVSTLEGDQAEMYEQLCKQERQLRRQGNFEMEVSSLPGSDLPAERNSPFSDGGDS</sequence>
<dbReference type="InterPro" id="IPR011992">
    <property type="entry name" value="EF-hand-dom_pair"/>
</dbReference>
<dbReference type="EMBL" id="VSWD01000005">
    <property type="protein sequence ID" value="KAK3102812.1"/>
    <property type="molecule type" value="Genomic_DNA"/>
</dbReference>
<comment type="caution">
    <text evidence="2">The sequence shown here is derived from an EMBL/GenBank/DDBJ whole genome shotgun (WGS) entry which is preliminary data.</text>
</comment>
<accession>A0AA89CAT0</accession>
<reference evidence="2" key="1">
    <citation type="submission" date="2019-08" db="EMBL/GenBank/DDBJ databases">
        <title>The improved chromosome-level genome for the pearl oyster Pinctada fucata martensii using PacBio sequencing and Hi-C.</title>
        <authorList>
            <person name="Zheng Z."/>
        </authorList>
    </citation>
    <scope>NUCLEOTIDE SEQUENCE</scope>
    <source>
        <strain evidence="2">ZZ-2019</strain>
        <tissue evidence="2">Adductor muscle</tissue>
    </source>
</reference>
<dbReference type="Gene3D" id="1.10.238.10">
    <property type="entry name" value="EF-hand"/>
    <property type="match status" value="1"/>
</dbReference>
<evidence type="ECO:0000256" key="1">
    <source>
        <dbReference type="SAM" id="MobiDB-lite"/>
    </source>
</evidence>
<evidence type="ECO:0008006" key="4">
    <source>
        <dbReference type="Google" id="ProtNLM"/>
    </source>
</evidence>
<dbReference type="Proteomes" id="UP001186944">
    <property type="component" value="Unassembled WGS sequence"/>
</dbReference>
<gene>
    <name evidence="2" type="ORF">FSP39_014083</name>
</gene>
<evidence type="ECO:0000313" key="3">
    <source>
        <dbReference type="Proteomes" id="UP001186944"/>
    </source>
</evidence>
<organism evidence="2 3">
    <name type="scientific">Pinctada imbricata</name>
    <name type="common">Atlantic pearl-oyster</name>
    <name type="synonym">Pinctada martensii</name>
    <dbReference type="NCBI Taxonomy" id="66713"/>
    <lineage>
        <taxon>Eukaryota</taxon>
        <taxon>Metazoa</taxon>
        <taxon>Spiralia</taxon>
        <taxon>Lophotrochozoa</taxon>
        <taxon>Mollusca</taxon>
        <taxon>Bivalvia</taxon>
        <taxon>Autobranchia</taxon>
        <taxon>Pteriomorphia</taxon>
        <taxon>Pterioida</taxon>
        <taxon>Pterioidea</taxon>
        <taxon>Pteriidae</taxon>
        <taxon>Pinctada</taxon>
    </lineage>
</organism>
<name>A0AA89CAT0_PINIB</name>
<proteinExistence type="predicted"/>
<dbReference type="SUPFAM" id="SSF47473">
    <property type="entry name" value="EF-hand"/>
    <property type="match status" value="1"/>
</dbReference>
<keyword evidence="3" id="KW-1185">Reference proteome</keyword>